<gene>
    <name evidence="2" type="ORF">CVN68_02900</name>
</gene>
<sequence>MNMRCCPTDGIISASISRRAISLQMGPWRSNIVCMASRPRSRRSSLRRLIDLCRRRGFSVSLYPPDRRVDRWILALRVHDALVAGASQREIARVLFGDLPANGEGDRRSDSLRSRVRRLVADARLLAGGGYRALMRWRE</sequence>
<feature type="domain" description="T6SS Transcription factor RovC-like DNA binding" evidence="1">
    <location>
        <begin position="42"/>
        <end position="136"/>
    </location>
</feature>
<evidence type="ECO:0000259" key="1">
    <source>
        <dbReference type="Pfam" id="PF10074"/>
    </source>
</evidence>
<evidence type="ECO:0000313" key="3">
    <source>
        <dbReference type="Proteomes" id="UP000229081"/>
    </source>
</evidence>
<protein>
    <recommendedName>
        <fullName evidence="1">T6SS Transcription factor RovC-like DNA binding domain-containing protein</fullName>
    </recommendedName>
</protein>
<keyword evidence="3" id="KW-1185">Reference proteome</keyword>
<reference evidence="2 3" key="1">
    <citation type="submission" date="2017-11" db="EMBL/GenBank/DDBJ databases">
        <title>Complete genome sequence of Sphingomonas sp. Strain Cra20, a psychrotolerant potential plant growth promoting rhizobacteria.</title>
        <authorList>
            <person name="Luo Y."/>
        </authorList>
    </citation>
    <scope>NUCLEOTIDE SEQUENCE [LARGE SCALE GENOMIC DNA]</scope>
    <source>
        <strain evidence="2 3">Cra20</strain>
    </source>
</reference>
<accession>A0A2K8MB04</accession>
<dbReference type="Pfam" id="PF10074">
    <property type="entry name" value="RovC_DNA-bd"/>
    <property type="match status" value="1"/>
</dbReference>
<evidence type="ECO:0000313" key="2">
    <source>
        <dbReference type="EMBL" id="ATY31060.1"/>
    </source>
</evidence>
<name>A0A2K8MB04_9SPHN</name>
<dbReference type="InterPro" id="IPR018754">
    <property type="entry name" value="RovC-like_DNA-bd"/>
</dbReference>
<dbReference type="KEGG" id="sphc:CVN68_02900"/>
<dbReference type="EMBL" id="CP024923">
    <property type="protein sequence ID" value="ATY31060.1"/>
    <property type="molecule type" value="Genomic_DNA"/>
</dbReference>
<dbReference type="Proteomes" id="UP000229081">
    <property type="component" value="Chromosome"/>
</dbReference>
<organism evidence="2 3">
    <name type="scientific">Sphingomonas psychrotolerans</name>
    <dbReference type="NCBI Taxonomy" id="1327635"/>
    <lineage>
        <taxon>Bacteria</taxon>
        <taxon>Pseudomonadati</taxon>
        <taxon>Pseudomonadota</taxon>
        <taxon>Alphaproteobacteria</taxon>
        <taxon>Sphingomonadales</taxon>
        <taxon>Sphingomonadaceae</taxon>
        <taxon>Sphingomonas</taxon>
    </lineage>
</organism>
<dbReference type="AlphaFoldDB" id="A0A2K8MB04"/>
<proteinExistence type="predicted"/>